<feature type="transmembrane region" description="Helical" evidence="1">
    <location>
        <begin position="260"/>
        <end position="284"/>
    </location>
</feature>
<reference evidence="2 3" key="1">
    <citation type="journal article" date="2024" name="Int. J. Syst. Evol. Microbiol.">
        <title>Paenibacillus hexagrammi sp. nov., a novel bacterium isolated from the gut content of Hexagrammos agrammus.</title>
        <authorList>
            <person name="Jung H.K."/>
            <person name="Kim D.G."/>
            <person name="Zin H."/>
            <person name="Park J."/>
            <person name="Jung H."/>
            <person name="Kim Y.O."/>
            <person name="Kong H.J."/>
            <person name="Kim J.W."/>
            <person name="Kim Y.S."/>
        </authorList>
    </citation>
    <scope>NUCLEOTIDE SEQUENCE [LARGE SCALE GENOMIC DNA]</scope>
    <source>
        <strain evidence="2 3">YPD9-1</strain>
    </source>
</reference>
<gene>
    <name evidence="2" type="ORF">L0M14_00240</name>
</gene>
<evidence type="ECO:0000313" key="3">
    <source>
        <dbReference type="Proteomes" id="UP001649230"/>
    </source>
</evidence>
<keyword evidence="1" id="KW-0812">Transmembrane</keyword>
<keyword evidence="1" id="KW-1133">Transmembrane helix</keyword>
<feature type="transmembrane region" description="Helical" evidence="1">
    <location>
        <begin position="20"/>
        <end position="43"/>
    </location>
</feature>
<evidence type="ECO:0000256" key="1">
    <source>
        <dbReference type="SAM" id="Phobius"/>
    </source>
</evidence>
<accession>A0ABY3SI76</accession>
<dbReference type="EMBL" id="CP090978">
    <property type="protein sequence ID" value="UJF33734.1"/>
    <property type="molecule type" value="Genomic_DNA"/>
</dbReference>
<name>A0ABY3SI76_9BACL</name>
<feature type="transmembrane region" description="Helical" evidence="1">
    <location>
        <begin position="305"/>
        <end position="324"/>
    </location>
</feature>
<feature type="transmembrane region" description="Helical" evidence="1">
    <location>
        <begin position="147"/>
        <end position="169"/>
    </location>
</feature>
<dbReference type="RefSeq" id="WP_235120128.1">
    <property type="nucleotide sequence ID" value="NZ_CP090978.1"/>
</dbReference>
<keyword evidence="1" id="KW-0472">Membrane</keyword>
<feature type="transmembrane region" description="Helical" evidence="1">
    <location>
        <begin position="50"/>
        <end position="71"/>
    </location>
</feature>
<sequence length="393" mass="44931">MFQNIFEYLKHGFKHPITQGIFRVMSIISLTSTCITIGGFLLYTIGYSFLYGYYFSGTNTLSIGLIDLLILNIPFPFYSVIITSFTFVLIIIIFTLILYFLAIVGKQLFTKGERITGFPFLLITIIGLTIFQIALMTFFVSEPHYSLTVWLRSSLLWAGPFLIALFVYLSIQMSRGILSALSGLLYGSLGAAIIFTVLKINTETAGFWLYTLFGVAFIFSFFEHLRKYLLYRFILWLPMTVLVYLLLAFELFPKLQPINIFQLIITFIIILLLTFCIAFFIDTTKKRANKDVLKNKSDALLKNKIKPIVLFLILVFLSFTMTLLPKISGLSGNFLRTIISTSERGTVIYNNFTTIENSSLVAQKDGIYYISNSNWELTILKADQLRIDTKHLK</sequence>
<feature type="transmembrane region" description="Helical" evidence="1">
    <location>
        <begin position="176"/>
        <end position="198"/>
    </location>
</feature>
<keyword evidence="3" id="KW-1185">Reference proteome</keyword>
<feature type="transmembrane region" description="Helical" evidence="1">
    <location>
        <begin position="77"/>
        <end position="105"/>
    </location>
</feature>
<organism evidence="2 3">
    <name type="scientific">Paenibacillus hexagrammi</name>
    <dbReference type="NCBI Taxonomy" id="2908839"/>
    <lineage>
        <taxon>Bacteria</taxon>
        <taxon>Bacillati</taxon>
        <taxon>Bacillota</taxon>
        <taxon>Bacilli</taxon>
        <taxon>Bacillales</taxon>
        <taxon>Paenibacillaceae</taxon>
        <taxon>Paenibacillus</taxon>
    </lineage>
</organism>
<feature type="transmembrane region" description="Helical" evidence="1">
    <location>
        <begin position="229"/>
        <end position="248"/>
    </location>
</feature>
<dbReference type="Proteomes" id="UP001649230">
    <property type="component" value="Chromosome"/>
</dbReference>
<proteinExistence type="predicted"/>
<evidence type="ECO:0000313" key="2">
    <source>
        <dbReference type="EMBL" id="UJF33734.1"/>
    </source>
</evidence>
<feature type="transmembrane region" description="Helical" evidence="1">
    <location>
        <begin position="117"/>
        <end position="141"/>
    </location>
</feature>
<protein>
    <submittedName>
        <fullName evidence="2">Uncharacterized protein</fullName>
    </submittedName>
</protein>
<feature type="transmembrane region" description="Helical" evidence="1">
    <location>
        <begin position="204"/>
        <end position="222"/>
    </location>
</feature>